<dbReference type="PROSITE" id="PS01023">
    <property type="entry name" value="PTR2_2"/>
    <property type="match status" value="1"/>
</dbReference>
<dbReference type="GO" id="GO:0016020">
    <property type="term" value="C:membrane"/>
    <property type="evidence" value="ECO:0007669"/>
    <property type="project" value="UniProtKB-SubCell"/>
</dbReference>
<sequence length="798" mass="89033">MKDRIIDSVEGLHKEARGWFMSRPKAEASRRALAWYRVTYHPDHRRWEKKRFWSFPWIICDELLNIKESNDGDGLKHRLTRLAAKEAGGGAASSCTELRWRCQVMPDRQVLRLVMPGRQVLRTTDLQRLQAVSAGGIWQHGAEVYQWRPRRAQLFARREEVPLGAGVASTIAGPSKSLIFSNRGSTTNTKFESVQMYLSQCYCFALDKPRLFLSVNTSKFETVNQGMQLGAPFSDASLYTGDGSVDIKGRPATRCDTGNWRACVFILGNECCERLAYYGIAKNLVTYLKVKLHQGNLEAARNVTTWQGTCYLSPLIGAILADSYWGKYWTIAVFSSIYFIGLAVLMLSASLPALQPPSCLGTVCPEASLLQNGTFFLGLYMIALGTGGIKPCVSSFGADQFDDSDPTERVKQGSFFNWFYFCINIGALVSGTVIVWIQDNSGWGIGFAIPTVFMALAIASFFSASDMYRFQKPGGSPLTRVCQVVVSAFRKWHVELPHDTALLYEVDGQNSAIEGSRKLEHTSELEFLDKAAIISSTDAKSDLFTNPWRLCTVTQVEELKILVRMFPVWATTIIFNAVYAQNSSMFLEQGMVLDKRVGSFNVPPASLSSFDVISVMIWVPLYDRVLIPIARKFTGREKGFSELQRIGIGLVLSIIAMVSAAFVELKRLEIAASEGLIHEKAVVPMSILWQIPQYFFVGAAEVFTNIGQLEFFYDQAPDAMRSLCAAFALVTVSAGSYLSSFILTMVSYVTTRGGDPGWIPDNLNEGHLDRFFWLIAGISFVNLLVYISCAMKYKYKNV</sequence>
<dbReference type="Pfam" id="PF26253">
    <property type="entry name" value="RdRP_head"/>
    <property type="match status" value="1"/>
</dbReference>
<dbReference type="GO" id="GO:0022857">
    <property type="term" value="F:transmembrane transporter activity"/>
    <property type="evidence" value="ECO:0007669"/>
    <property type="project" value="InterPro"/>
</dbReference>
<dbReference type="InterPro" id="IPR058752">
    <property type="entry name" value="RDRP_C_head"/>
</dbReference>
<keyword evidence="4" id="KW-1133">Transmembrane helix</keyword>
<evidence type="ECO:0000256" key="4">
    <source>
        <dbReference type="ARBA" id="ARBA00022989"/>
    </source>
</evidence>
<evidence type="ECO:0000259" key="7">
    <source>
        <dbReference type="Pfam" id="PF26253"/>
    </source>
</evidence>
<evidence type="ECO:0000256" key="2">
    <source>
        <dbReference type="ARBA" id="ARBA00005982"/>
    </source>
</evidence>
<dbReference type="EMBL" id="KD033212">
    <property type="protein sequence ID" value="EMS66305.1"/>
    <property type="molecule type" value="Genomic_DNA"/>
</dbReference>
<organism evidence="8">
    <name type="scientific">Triticum urartu</name>
    <name type="common">Red wild einkorn</name>
    <name type="synonym">Crithodium urartu</name>
    <dbReference type="NCBI Taxonomy" id="4572"/>
    <lineage>
        <taxon>Eukaryota</taxon>
        <taxon>Viridiplantae</taxon>
        <taxon>Streptophyta</taxon>
        <taxon>Embryophyta</taxon>
        <taxon>Tracheophyta</taxon>
        <taxon>Spermatophyta</taxon>
        <taxon>Magnoliopsida</taxon>
        <taxon>Liliopsida</taxon>
        <taxon>Poales</taxon>
        <taxon>Poaceae</taxon>
        <taxon>BOP clade</taxon>
        <taxon>Pooideae</taxon>
        <taxon>Triticodae</taxon>
        <taxon>Triticeae</taxon>
        <taxon>Triticinae</taxon>
        <taxon>Triticum</taxon>
    </lineage>
</organism>
<evidence type="ECO:0000313" key="8">
    <source>
        <dbReference type="EMBL" id="EMS66305.1"/>
    </source>
</evidence>
<evidence type="ECO:0000256" key="1">
    <source>
        <dbReference type="ARBA" id="ARBA00004141"/>
    </source>
</evidence>
<dbReference type="InterPro" id="IPR000109">
    <property type="entry name" value="POT_fam"/>
</dbReference>
<proteinExistence type="inferred from homology"/>
<dbReference type="SUPFAM" id="SSF103473">
    <property type="entry name" value="MFS general substrate transporter"/>
    <property type="match status" value="1"/>
</dbReference>
<accession>M8AMI9</accession>
<dbReference type="InterPro" id="IPR036259">
    <property type="entry name" value="MFS_trans_sf"/>
</dbReference>
<dbReference type="InterPro" id="IPR018456">
    <property type="entry name" value="PTR2_symporter_CS"/>
</dbReference>
<dbReference type="eggNOG" id="KOG1237">
    <property type="taxonomic scope" value="Eukaryota"/>
</dbReference>
<feature type="domain" description="RDRP C-terminal head" evidence="7">
    <location>
        <begin position="2"/>
        <end position="71"/>
    </location>
</feature>
<dbReference type="Gene3D" id="1.20.1250.20">
    <property type="entry name" value="MFS general substrate transporter like domains"/>
    <property type="match status" value="1"/>
</dbReference>
<dbReference type="PROSITE" id="PS01022">
    <property type="entry name" value="PTR2_1"/>
    <property type="match status" value="1"/>
</dbReference>
<evidence type="ECO:0000256" key="5">
    <source>
        <dbReference type="ARBA" id="ARBA00023136"/>
    </source>
</evidence>
<keyword evidence="5" id="KW-0472">Membrane</keyword>
<dbReference type="eggNOG" id="KOG0988">
    <property type="taxonomic scope" value="Eukaryota"/>
</dbReference>
<reference evidence="8" key="1">
    <citation type="journal article" date="2013" name="Nature">
        <title>Draft genome of the wheat A-genome progenitor Triticum urartu.</title>
        <authorList>
            <person name="Ling H.Q."/>
            <person name="Zhao S."/>
            <person name="Liu D."/>
            <person name="Wang J."/>
            <person name="Sun H."/>
            <person name="Zhang C."/>
            <person name="Fan H."/>
            <person name="Li D."/>
            <person name="Dong L."/>
            <person name="Tao Y."/>
            <person name="Gao C."/>
            <person name="Wu H."/>
            <person name="Li Y."/>
            <person name="Cui Y."/>
            <person name="Guo X."/>
            <person name="Zheng S."/>
            <person name="Wang B."/>
            <person name="Yu K."/>
            <person name="Liang Q."/>
            <person name="Yang W."/>
            <person name="Lou X."/>
            <person name="Chen J."/>
            <person name="Feng M."/>
            <person name="Jian J."/>
            <person name="Zhang X."/>
            <person name="Luo G."/>
            <person name="Jiang Y."/>
            <person name="Liu J."/>
            <person name="Wang Z."/>
            <person name="Sha Y."/>
            <person name="Zhang B."/>
            <person name="Wu H."/>
            <person name="Tang D."/>
            <person name="Shen Q."/>
            <person name="Xue P."/>
            <person name="Zou S."/>
            <person name="Wang X."/>
            <person name="Liu X."/>
            <person name="Wang F."/>
            <person name="Yang Y."/>
            <person name="An X."/>
            <person name="Dong Z."/>
            <person name="Zhang K."/>
            <person name="Zhang X."/>
            <person name="Luo M.C."/>
            <person name="Dvorak J."/>
            <person name="Tong Y."/>
            <person name="Wang J."/>
            <person name="Yang H."/>
            <person name="Li Z."/>
            <person name="Wang D."/>
            <person name="Zhang A."/>
            <person name="Wang J."/>
        </authorList>
    </citation>
    <scope>NUCLEOTIDE SEQUENCE</scope>
</reference>
<dbReference type="PANTHER" id="PTHR11654">
    <property type="entry name" value="OLIGOPEPTIDE TRANSPORTER-RELATED"/>
    <property type="match status" value="1"/>
</dbReference>
<keyword evidence="6" id="KW-0813">Transport</keyword>
<dbReference type="AlphaFoldDB" id="M8AMI9"/>
<dbReference type="GO" id="GO:0006857">
    <property type="term" value="P:oligopeptide transport"/>
    <property type="evidence" value="ECO:0007669"/>
    <property type="project" value="InterPro"/>
</dbReference>
<keyword evidence="3 6" id="KW-0812">Transmembrane</keyword>
<comment type="similarity">
    <text evidence="2 6">Belongs to the major facilitator superfamily. Proton-dependent oligopeptide transporter (POT/PTR) (TC 2.A.17) family.</text>
</comment>
<name>M8AMI9_TRIUA</name>
<dbReference type="Pfam" id="PF00854">
    <property type="entry name" value="PTR2"/>
    <property type="match status" value="1"/>
</dbReference>
<gene>
    <name evidence="8" type="ORF">TRIUR3_11436</name>
</gene>
<evidence type="ECO:0000256" key="6">
    <source>
        <dbReference type="RuleBase" id="RU003755"/>
    </source>
</evidence>
<protein>
    <submittedName>
        <fullName evidence="8">Peptide transporter PTR2</fullName>
    </submittedName>
</protein>
<evidence type="ECO:0000256" key="3">
    <source>
        <dbReference type="ARBA" id="ARBA00022692"/>
    </source>
</evidence>
<comment type="subcellular location">
    <subcellularLocation>
        <location evidence="1 6">Membrane</location>
        <topology evidence="1 6">Multi-pass membrane protein</topology>
    </subcellularLocation>
</comment>